<keyword evidence="2" id="KW-1003">Cell membrane</keyword>
<sequence length="109" mass="12349">MSAEHHEESTVVVQPVDKAKIRLFLKVTLILFVITMIEFAIAFTVDAGILRTAVFIALTIVKAFYIVSEFMHLGHEVKTLIWSILIPLIFLVWLIIALIYQGGQVLLVR</sequence>
<feature type="transmembrane region" description="Helical" evidence="6">
    <location>
        <begin position="49"/>
        <end position="67"/>
    </location>
</feature>
<dbReference type="InterPro" id="IPR005171">
    <property type="entry name" value="Cyt_c_oxidase_su4_prok"/>
</dbReference>
<evidence type="ECO:0000256" key="3">
    <source>
        <dbReference type="ARBA" id="ARBA00022692"/>
    </source>
</evidence>
<name>A0ABZ0IZ26_9BACT</name>
<keyword evidence="8" id="KW-1185">Reference proteome</keyword>
<keyword evidence="4 6" id="KW-1133">Transmembrane helix</keyword>
<gene>
    <name evidence="7" type="ORF">RT717_13420</name>
</gene>
<keyword evidence="5 6" id="KW-0472">Membrane</keyword>
<evidence type="ECO:0000256" key="5">
    <source>
        <dbReference type="ARBA" id="ARBA00023136"/>
    </source>
</evidence>
<reference evidence="7 8" key="1">
    <citation type="journal article" date="2023" name="Microbiol. Resour. Announc.">
        <title>Complete Genome Sequence of Imperialibacter roseus strain P4T.</title>
        <authorList>
            <person name="Tizabi D.R."/>
            <person name="Bachvaroff T."/>
            <person name="Hill R.T."/>
        </authorList>
    </citation>
    <scope>NUCLEOTIDE SEQUENCE [LARGE SCALE GENOMIC DNA]</scope>
    <source>
        <strain evidence="7 8">P4T</strain>
    </source>
</reference>
<evidence type="ECO:0000256" key="1">
    <source>
        <dbReference type="ARBA" id="ARBA00004651"/>
    </source>
</evidence>
<dbReference type="EMBL" id="CP136051">
    <property type="protein sequence ID" value="WOK09639.1"/>
    <property type="molecule type" value="Genomic_DNA"/>
</dbReference>
<evidence type="ECO:0000256" key="4">
    <source>
        <dbReference type="ARBA" id="ARBA00022989"/>
    </source>
</evidence>
<organism evidence="7 8">
    <name type="scientific">Imperialibacter roseus</name>
    <dbReference type="NCBI Taxonomy" id="1324217"/>
    <lineage>
        <taxon>Bacteria</taxon>
        <taxon>Pseudomonadati</taxon>
        <taxon>Bacteroidota</taxon>
        <taxon>Cytophagia</taxon>
        <taxon>Cytophagales</taxon>
        <taxon>Flammeovirgaceae</taxon>
        <taxon>Imperialibacter</taxon>
    </lineage>
</organism>
<protein>
    <submittedName>
        <fullName evidence="7">Cytochrome C oxidase subunit IV family protein</fullName>
    </submittedName>
</protein>
<dbReference type="Pfam" id="PF03626">
    <property type="entry name" value="COX4_pro"/>
    <property type="match status" value="1"/>
</dbReference>
<feature type="transmembrane region" description="Helical" evidence="6">
    <location>
        <begin position="79"/>
        <end position="100"/>
    </location>
</feature>
<dbReference type="RefSeq" id="WP_317492251.1">
    <property type="nucleotide sequence ID" value="NZ_CP136051.1"/>
</dbReference>
<comment type="subcellular location">
    <subcellularLocation>
        <location evidence="1">Cell membrane</location>
        <topology evidence="1">Multi-pass membrane protein</topology>
    </subcellularLocation>
</comment>
<accession>A0ABZ0IZ26</accession>
<evidence type="ECO:0000313" key="8">
    <source>
        <dbReference type="Proteomes" id="UP001302349"/>
    </source>
</evidence>
<feature type="transmembrane region" description="Helical" evidence="6">
    <location>
        <begin position="23"/>
        <end position="43"/>
    </location>
</feature>
<keyword evidence="3 6" id="KW-0812">Transmembrane</keyword>
<dbReference type="Proteomes" id="UP001302349">
    <property type="component" value="Chromosome"/>
</dbReference>
<evidence type="ECO:0000256" key="6">
    <source>
        <dbReference type="SAM" id="Phobius"/>
    </source>
</evidence>
<evidence type="ECO:0000313" key="7">
    <source>
        <dbReference type="EMBL" id="WOK09639.1"/>
    </source>
</evidence>
<evidence type="ECO:0000256" key="2">
    <source>
        <dbReference type="ARBA" id="ARBA00022475"/>
    </source>
</evidence>
<proteinExistence type="predicted"/>